<sequence length="42" mass="4806">MKLLFFTLIELTKIDKNAAGTDQPRRLPCIRFAAIRFAAIKL</sequence>
<organism evidence="1">
    <name type="scientific">Collimonas fungivorans</name>
    <dbReference type="NCBI Taxonomy" id="158899"/>
    <lineage>
        <taxon>Bacteria</taxon>
        <taxon>Pseudomonadati</taxon>
        <taxon>Pseudomonadota</taxon>
        <taxon>Betaproteobacteria</taxon>
        <taxon>Burkholderiales</taxon>
        <taxon>Oxalobacteraceae</taxon>
        <taxon>Collimonas</taxon>
    </lineage>
</organism>
<accession>A0A127PES1</accession>
<dbReference type="Proteomes" id="UP000072421">
    <property type="component" value="Chromosome"/>
</dbReference>
<evidence type="ECO:0000313" key="1">
    <source>
        <dbReference type="EMBL" id="AMO96114.1"/>
    </source>
</evidence>
<dbReference type="AlphaFoldDB" id="A0A127PES1"/>
<name>A0A127PES1_9BURK</name>
<dbReference type="EMBL" id="CP013232">
    <property type="protein sequence ID" value="AMO96114.1"/>
    <property type="molecule type" value="Genomic_DNA"/>
</dbReference>
<dbReference type="PATRIC" id="fig|158899.10.peg.3460"/>
<reference evidence="1 2" key="1">
    <citation type="submission" date="2015-11" db="EMBL/GenBank/DDBJ databases">
        <title>Exploring the genomic traits of fungus-feeding bacterial genus Collimonas.</title>
        <authorList>
            <person name="Song C."/>
            <person name="Schmidt R."/>
            <person name="de Jager V."/>
            <person name="Krzyzanowska D."/>
            <person name="Jongedijk E."/>
            <person name="Cankar K."/>
            <person name="Beekwilder J."/>
            <person name="van Veen A."/>
            <person name="de Boer W."/>
            <person name="van Veen J.A."/>
            <person name="Garbeva P."/>
        </authorList>
    </citation>
    <scope>NUCLEOTIDE SEQUENCE [LARGE SCALE GENOMIC DNA]</scope>
    <source>
        <strain evidence="1 2">Ter6</strain>
    </source>
</reference>
<evidence type="ECO:0000313" key="2">
    <source>
        <dbReference type="Proteomes" id="UP000072421"/>
    </source>
</evidence>
<gene>
    <name evidence="1" type="ORF">CFter6_3481</name>
</gene>
<proteinExistence type="predicted"/>
<protein>
    <submittedName>
        <fullName evidence="1">Uncharacterized protein</fullName>
    </submittedName>
</protein>